<dbReference type="Proteomes" id="UP000778262">
    <property type="component" value="Unassembled WGS sequence"/>
</dbReference>
<proteinExistence type="predicted"/>
<reference evidence="1" key="1">
    <citation type="submission" date="2018-11" db="EMBL/GenBank/DDBJ databases">
        <title>Genomics analysis of Putative Virulence Factors on Adhesion and Cytotoxicity for Cronobacter spp.</title>
        <authorList>
            <person name="Cui J."/>
        </authorList>
    </citation>
    <scope>NUCLEOTIDE SEQUENCE</scope>
    <source>
        <strain evidence="1">SD69</strain>
    </source>
</reference>
<dbReference type="RefSeq" id="WP_161590810.1">
    <property type="nucleotide sequence ID" value="NZ_RPBY01000003.1"/>
</dbReference>
<dbReference type="PANTHER" id="PTHR37625">
    <property type="entry name" value="OUTER MEMBRANE LIPOPROTEIN-RELATED"/>
    <property type="match status" value="1"/>
</dbReference>
<dbReference type="InterPro" id="IPR017734">
    <property type="entry name" value="T6SS_SciN"/>
</dbReference>
<organism evidence="1 2">
    <name type="scientific">Cronobacter dublinensis</name>
    <dbReference type="NCBI Taxonomy" id="413497"/>
    <lineage>
        <taxon>Bacteria</taxon>
        <taxon>Pseudomonadati</taxon>
        <taxon>Pseudomonadota</taxon>
        <taxon>Gammaproteobacteria</taxon>
        <taxon>Enterobacterales</taxon>
        <taxon>Enterobacteriaceae</taxon>
        <taxon>Cronobacter</taxon>
    </lineage>
</organism>
<gene>
    <name evidence="1" type="primary">tssJ</name>
    <name evidence="1" type="ORF">EHJ13_09440</name>
</gene>
<dbReference type="PANTHER" id="PTHR37625:SF4">
    <property type="entry name" value="OUTER MEMBRANE LIPOPROTEIN"/>
    <property type="match status" value="1"/>
</dbReference>
<evidence type="ECO:0000313" key="1">
    <source>
        <dbReference type="EMBL" id="NCH87661.1"/>
    </source>
</evidence>
<name>A0A9Q4T551_9ENTR</name>
<dbReference type="InterPro" id="IPR038706">
    <property type="entry name" value="Type_VI_SciN-like_sf"/>
</dbReference>
<sequence>MTTGLIAWLRGAVSRKSKAAAQTLILMLIMCLVTACHSVPPEANTNQWVLNLSAGAKVNPNARGVASPLKVTIYKLNTDEAFLDAGYLTLMQTPDPELQAQMQKVYEGILRPNEKRRVTVQADNTTHALGIVAAYRDIEKARWSEAWRIPETPSPAWYQKIWPWKPDPAPQRVDIAFDKLQITINGLNRENE</sequence>
<dbReference type="NCBIfam" id="TIGR03352">
    <property type="entry name" value="VI_chp_3"/>
    <property type="match status" value="1"/>
</dbReference>
<comment type="caution">
    <text evidence="1">The sequence shown here is derived from an EMBL/GenBank/DDBJ whole genome shotgun (WGS) entry which is preliminary data.</text>
</comment>
<evidence type="ECO:0000313" key="2">
    <source>
        <dbReference type="Proteomes" id="UP000778262"/>
    </source>
</evidence>
<keyword evidence="1" id="KW-0449">Lipoprotein</keyword>
<dbReference type="EMBL" id="RPBY01000003">
    <property type="protein sequence ID" value="NCH87661.1"/>
    <property type="molecule type" value="Genomic_DNA"/>
</dbReference>
<dbReference type="Gene3D" id="2.60.40.4150">
    <property type="entry name" value="Type VI secretion system, lipoprotein SciN"/>
    <property type="match status" value="1"/>
</dbReference>
<dbReference type="AlphaFoldDB" id="A0A9Q4T551"/>
<protein>
    <submittedName>
        <fullName evidence="1">Type VI secretion system lipoprotein TssJ</fullName>
    </submittedName>
</protein>
<dbReference type="Pfam" id="PF12790">
    <property type="entry name" value="T6SS-SciN"/>
    <property type="match status" value="1"/>
</dbReference>
<accession>A0A9Q4T551</accession>